<proteinExistence type="predicted"/>
<dbReference type="EMBL" id="JAQIZT010000008">
    <property type="protein sequence ID" value="KAJ6988521.1"/>
    <property type="molecule type" value="Genomic_DNA"/>
</dbReference>
<dbReference type="Proteomes" id="UP001164929">
    <property type="component" value="Chromosome 8"/>
</dbReference>
<evidence type="ECO:0000313" key="2">
    <source>
        <dbReference type="EMBL" id="KAJ6988521.1"/>
    </source>
</evidence>
<dbReference type="AlphaFoldDB" id="A0AAD6QDP4"/>
<keyword evidence="3" id="KW-1185">Reference proteome</keyword>
<gene>
    <name evidence="2" type="ORF">NC653_021440</name>
</gene>
<comment type="caution">
    <text evidence="2">The sequence shown here is derived from an EMBL/GenBank/DDBJ whole genome shotgun (WGS) entry which is preliminary data.</text>
</comment>
<feature type="compositionally biased region" description="Polar residues" evidence="1">
    <location>
        <begin position="25"/>
        <end position="41"/>
    </location>
</feature>
<organism evidence="2 3">
    <name type="scientific">Populus alba x Populus x berolinensis</name>
    <dbReference type="NCBI Taxonomy" id="444605"/>
    <lineage>
        <taxon>Eukaryota</taxon>
        <taxon>Viridiplantae</taxon>
        <taxon>Streptophyta</taxon>
        <taxon>Embryophyta</taxon>
        <taxon>Tracheophyta</taxon>
        <taxon>Spermatophyta</taxon>
        <taxon>Magnoliopsida</taxon>
        <taxon>eudicotyledons</taxon>
        <taxon>Gunneridae</taxon>
        <taxon>Pentapetalae</taxon>
        <taxon>rosids</taxon>
        <taxon>fabids</taxon>
        <taxon>Malpighiales</taxon>
        <taxon>Salicaceae</taxon>
        <taxon>Saliceae</taxon>
        <taxon>Populus</taxon>
    </lineage>
</organism>
<sequence length="41" mass="4347">MPRPRPPSLKGWDTGEISTPPIKSRGSSHTPCNSGLSTSIL</sequence>
<protein>
    <submittedName>
        <fullName evidence="2">Uncharacterized protein</fullName>
    </submittedName>
</protein>
<evidence type="ECO:0000313" key="3">
    <source>
        <dbReference type="Proteomes" id="UP001164929"/>
    </source>
</evidence>
<accession>A0AAD6QDP4</accession>
<feature type="region of interest" description="Disordered" evidence="1">
    <location>
        <begin position="1"/>
        <end position="41"/>
    </location>
</feature>
<name>A0AAD6QDP4_9ROSI</name>
<evidence type="ECO:0000256" key="1">
    <source>
        <dbReference type="SAM" id="MobiDB-lite"/>
    </source>
</evidence>
<reference evidence="2" key="1">
    <citation type="journal article" date="2023" name="Mol. Ecol. Resour.">
        <title>Chromosome-level genome assembly of a triploid poplar Populus alba 'Berolinensis'.</title>
        <authorList>
            <person name="Chen S."/>
            <person name="Yu Y."/>
            <person name="Wang X."/>
            <person name="Wang S."/>
            <person name="Zhang T."/>
            <person name="Zhou Y."/>
            <person name="He R."/>
            <person name="Meng N."/>
            <person name="Wang Y."/>
            <person name="Liu W."/>
            <person name="Liu Z."/>
            <person name="Liu J."/>
            <person name="Guo Q."/>
            <person name="Huang H."/>
            <person name="Sederoff R.R."/>
            <person name="Wang G."/>
            <person name="Qu G."/>
            <person name="Chen S."/>
        </authorList>
    </citation>
    <scope>NUCLEOTIDE SEQUENCE</scope>
    <source>
        <strain evidence="2">SC-2020</strain>
    </source>
</reference>